<reference evidence="3" key="2">
    <citation type="submission" date="2015-06" db="UniProtKB">
        <authorList>
            <consortium name="EnsemblMetazoa"/>
        </authorList>
    </citation>
    <scope>IDENTIFICATION</scope>
</reference>
<organism evidence="3 4">
    <name type="scientific">Tetranychus urticae</name>
    <name type="common">Two-spotted spider mite</name>
    <dbReference type="NCBI Taxonomy" id="32264"/>
    <lineage>
        <taxon>Eukaryota</taxon>
        <taxon>Metazoa</taxon>
        <taxon>Ecdysozoa</taxon>
        <taxon>Arthropoda</taxon>
        <taxon>Chelicerata</taxon>
        <taxon>Arachnida</taxon>
        <taxon>Acari</taxon>
        <taxon>Acariformes</taxon>
        <taxon>Trombidiformes</taxon>
        <taxon>Prostigmata</taxon>
        <taxon>Eleutherengona</taxon>
        <taxon>Raphignathae</taxon>
        <taxon>Tetranychoidea</taxon>
        <taxon>Tetranychidae</taxon>
        <taxon>Tetranychus</taxon>
    </lineage>
</organism>
<name>T1KT66_TETUR</name>
<feature type="region of interest" description="Disordered" evidence="2">
    <location>
        <begin position="567"/>
        <end position="602"/>
    </location>
</feature>
<dbReference type="EnsemblMetazoa" id="tetur20g02090.1">
    <property type="protein sequence ID" value="tetur20g02090.1"/>
    <property type="gene ID" value="tetur20g02090"/>
</dbReference>
<proteinExistence type="predicted"/>
<evidence type="ECO:0000313" key="3">
    <source>
        <dbReference type="EnsemblMetazoa" id="tetur20g02090.1"/>
    </source>
</evidence>
<keyword evidence="4" id="KW-1185">Reference proteome</keyword>
<protein>
    <submittedName>
        <fullName evidence="3">Uncharacterized protein</fullName>
    </submittedName>
</protein>
<feature type="region of interest" description="Disordered" evidence="2">
    <location>
        <begin position="160"/>
        <end position="213"/>
    </location>
</feature>
<reference evidence="4" key="1">
    <citation type="submission" date="2011-08" db="EMBL/GenBank/DDBJ databases">
        <authorList>
            <person name="Rombauts S."/>
        </authorList>
    </citation>
    <scope>NUCLEOTIDE SEQUENCE</scope>
    <source>
        <strain evidence="4">London</strain>
    </source>
</reference>
<evidence type="ECO:0000256" key="2">
    <source>
        <dbReference type="SAM" id="MobiDB-lite"/>
    </source>
</evidence>
<feature type="compositionally biased region" description="Acidic residues" evidence="2">
    <location>
        <begin position="177"/>
        <end position="209"/>
    </location>
</feature>
<dbReference type="Proteomes" id="UP000015104">
    <property type="component" value="Unassembled WGS sequence"/>
</dbReference>
<evidence type="ECO:0000256" key="1">
    <source>
        <dbReference type="SAM" id="Coils"/>
    </source>
</evidence>
<feature type="compositionally biased region" description="Basic and acidic residues" evidence="2">
    <location>
        <begin position="164"/>
        <end position="176"/>
    </location>
</feature>
<feature type="coiled-coil region" evidence="1">
    <location>
        <begin position="449"/>
        <end position="504"/>
    </location>
</feature>
<dbReference type="AlphaFoldDB" id="T1KT66"/>
<dbReference type="HOGENOM" id="CLU_381891_0_0_1"/>
<accession>T1KT66</accession>
<keyword evidence="1" id="KW-0175">Coiled coil</keyword>
<dbReference type="OrthoDB" id="6344460at2759"/>
<gene>
    <name evidence="3" type="primary">107367021</name>
</gene>
<feature type="coiled-coil region" evidence="1">
    <location>
        <begin position="225"/>
        <end position="285"/>
    </location>
</feature>
<evidence type="ECO:0000313" key="4">
    <source>
        <dbReference type="Proteomes" id="UP000015104"/>
    </source>
</evidence>
<dbReference type="EMBL" id="CAEY01000513">
    <property type="status" value="NOT_ANNOTATED_CDS"/>
    <property type="molecule type" value="Genomic_DNA"/>
</dbReference>
<sequence length="725" mass="83755">MSNQLEWLHRIAINSLDESLDDIDSIQFELDEDAFKEMDDDGSSEEEVTLDVTEGGPCDVKNFHEIYQIDIDNDDNQESVIDKQSKIKMERPKSAKTRIRNVKPSLEIKDDIDNYIDANVDEDDDFSLNSIENDPFASEGASMFKVSRQDFITVPSFPLNQLETLKEEPDEDIKKDDDEEEEEDGDEAETDEFEEDDLSNDDKQEDEDLPEFKQKHQLTDLIGQQANFRKMSDQLKREISKLKNELFTVITQKSDEIAKQATERLDQVEKRLSENEKNAHSALLDRNRKQIDVNNGPDSASKVDAIKLEVNSLKANVDKIMDSNKERNDKENDISKNLADIHDEFKITMDQFRDFKKDNDLAIKALRKQLTEVSQSQDNLESLTSKIQGDVHRLSRDVSNNRRDDDDEQDNLRIEVKQMIMKERIEHDKLAQSIEDIKQMLKSEITSVNQSLERRKQETELSQAAINDEMSQTKSVLHYLTKELDTIKQSIEEKKNESKESETTTINAALEERFNQIESNLTVMHGQLEAFKISKERDRKMRSKFDNFNSKRSKKLVSSCSSYEDTLSSSSEEVKSRTKQRSRTRKEHDIGTSNQNRSKVNFDHGMNRRRDYIKYSPLHFSPILITSQPMERSHNVKNSSSSLLAMIRRTSRLLQDEASDLDGLGNYRFVSDISNGLLNRNDLDADESAIRKLKQIRCDIDEKLKRLNTMVNSNSNGNNSSTTKQ</sequence>